<sequence length="119" mass="13530">MQEEGGVRGLLGFDDWLSLGLEYRAEAVANPGRYTVVRYEDLVRDPIDTARKTFAFCNLALSVETEAFIRTSQSKFDPRPYSIFKGEQLRFDWQNDFPADVLRTIEAETLAAGLGEYLI</sequence>
<evidence type="ECO:0000313" key="2">
    <source>
        <dbReference type="Proteomes" id="UP000094172"/>
    </source>
</evidence>
<evidence type="ECO:0000313" key="1">
    <source>
        <dbReference type="EMBL" id="ODR95895.1"/>
    </source>
</evidence>
<dbReference type="Proteomes" id="UP000094172">
    <property type="component" value="Unassembled WGS sequence"/>
</dbReference>
<dbReference type="Gene3D" id="3.40.50.300">
    <property type="entry name" value="P-loop containing nucleotide triphosphate hydrolases"/>
    <property type="match status" value="1"/>
</dbReference>
<gene>
    <name evidence="1" type="ORF">AUC70_03290</name>
</gene>
<dbReference type="AlphaFoldDB" id="A0A1E3VQV0"/>
<protein>
    <submittedName>
        <fullName evidence="1">Uncharacterized protein</fullName>
    </submittedName>
</protein>
<dbReference type="STRING" id="1774970.AUC70_03290"/>
<comment type="caution">
    <text evidence="1">The sequence shown here is derived from an EMBL/GenBank/DDBJ whole genome shotgun (WGS) entry which is preliminary data.</text>
</comment>
<dbReference type="RefSeq" id="WP_069444086.1">
    <property type="nucleotide sequence ID" value="NZ_LPWE01000010.1"/>
</dbReference>
<dbReference type="EMBL" id="LPWE01000010">
    <property type="protein sequence ID" value="ODR95895.1"/>
    <property type="molecule type" value="Genomic_DNA"/>
</dbReference>
<dbReference type="InterPro" id="IPR027417">
    <property type="entry name" value="P-loop_NTPase"/>
</dbReference>
<organism evidence="1 2">
    <name type="scientific">Methyloceanibacter stevinii</name>
    <dbReference type="NCBI Taxonomy" id="1774970"/>
    <lineage>
        <taxon>Bacteria</taxon>
        <taxon>Pseudomonadati</taxon>
        <taxon>Pseudomonadota</taxon>
        <taxon>Alphaproteobacteria</taxon>
        <taxon>Hyphomicrobiales</taxon>
        <taxon>Hyphomicrobiaceae</taxon>
        <taxon>Methyloceanibacter</taxon>
    </lineage>
</organism>
<accession>A0A1E3VQV0</accession>
<dbReference type="SUPFAM" id="SSF52540">
    <property type="entry name" value="P-loop containing nucleoside triphosphate hydrolases"/>
    <property type="match status" value="1"/>
</dbReference>
<proteinExistence type="predicted"/>
<keyword evidence="2" id="KW-1185">Reference proteome</keyword>
<reference evidence="1 2" key="1">
    <citation type="journal article" date="2016" name="Environ. Microbiol.">
        <title>New Methyloceanibacter diversity from North Sea sediments includes methanotroph containing solely the soluble methane monooxygenase.</title>
        <authorList>
            <person name="Vekeman B."/>
            <person name="Kerckhof F.M."/>
            <person name="Cremers G."/>
            <person name="de Vos P."/>
            <person name="Vandamme P."/>
            <person name="Boon N."/>
            <person name="Op den Camp H.J."/>
            <person name="Heylen K."/>
        </authorList>
    </citation>
    <scope>NUCLEOTIDE SEQUENCE [LARGE SCALE GENOMIC DNA]</scope>
    <source>
        <strain evidence="1 2">R-67176</strain>
    </source>
</reference>
<name>A0A1E3VQV0_9HYPH</name>